<dbReference type="CDD" id="cd08240">
    <property type="entry name" value="6_hydroxyhexanoate_dh_like"/>
    <property type="match status" value="1"/>
</dbReference>
<dbReference type="STRING" id="1287727.SAMN05443999_12513"/>
<dbReference type="SUPFAM" id="SSF50129">
    <property type="entry name" value="GroES-like"/>
    <property type="match status" value="1"/>
</dbReference>
<dbReference type="InterPro" id="IPR013149">
    <property type="entry name" value="ADH-like_C"/>
</dbReference>
<evidence type="ECO:0000256" key="3">
    <source>
        <dbReference type="ARBA" id="ARBA00022723"/>
    </source>
</evidence>
<name>A0A1H7XWL1_9RHOB</name>
<evidence type="ECO:0000313" key="10">
    <source>
        <dbReference type="EMBL" id="SEM38332.1"/>
    </source>
</evidence>
<dbReference type="Proteomes" id="UP000199582">
    <property type="component" value="Unassembled WGS sequence"/>
</dbReference>
<feature type="domain" description="Alcohol dehydrogenase-like C-terminal" evidence="8">
    <location>
        <begin position="186"/>
        <end position="312"/>
    </location>
</feature>
<keyword evidence="5" id="KW-0560">Oxidoreductase</keyword>
<dbReference type="GO" id="GO:0004022">
    <property type="term" value="F:alcohol dehydrogenase (NAD+) activity"/>
    <property type="evidence" value="ECO:0007669"/>
    <property type="project" value="TreeGrafter"/>
</dbReference>
<dbReference type="Pfam" id="PF08240">
    <property type="entry name" value="ADH_N"/>
    <property type="match status" value="1"/>
</dbReference>
<keyword evidence="3 6" id="KW-0479">Metal-binding</keyword>
<keyword evidence="7" id="KW-0472">Membrane</keyword>
<dbReference type="OrthoDB" id="5295340at2"/>
<evidence type="ECO:0000256" key="6">
    <source>
        <dbReference type="RuleBase" id="RU361277"/>
    </source>
</evidence>
<dbReference type="Gene3D" id="3.40.50.720">
    <property type="entry name" value="NAD(P)-binding Rossmann-like Domain"/>
    <property type="match status" value="1"/>
</dbReference>
<dbReference type="InterPro" id="IPR002328">
    <property type="entry name" value="ADH_Zn_CS"/>
</dbReference>
<dbReference type="AlphaFoldDB" id="A0A1H7XWL1"/>
<feature type="domain" description="Alcohol dehydrogenase-like N-terminal" evidence="9">
    <location>
        <begin position="26"/>
        <end position="145"/>
    </location>
</feature>
<evidence type="ECO:0000256" key="1">
    <source>
        <dbReference type="ARBA" id="ARBA00001947"/>
    </source>
</evidence>
<dbReference type="GO" id="GO:0008270">
    <property type="term" value="F:zinc ion binding"/>
    <property type="evidence" value="ECO:0007669"/>
    <property type="project" value="InterPro"/>
</dbReference>
<sequence>MRCYCVTKHNEPLVAVDTETPTLEGTQVLVKVTRAGICHTDLHLWEGSYNLGGGKRLDISDRGIDLPLTLGHEIAGEVVAVGPDAGASVVGTTCVVHPWLGCGECDTCQRGQENICLKSASIGVFRPGGYSEYVVVPDPKFCVDIGDIDPSQAALLACSGVTTYSAIRKFGEVLKDVPLVIIGAGGLGFMALSIVQAMGFKGAIMVDLDQTKRDEAIRAGALAAIDSGADDAAEQIIAATGGGAMAVLDLVGAEATTSLAIASVARGAHIVICGLYGGELVVPLPYIPMRPLHIQGSWVGNLAELRELIGLVRDRGLRTVPVVERPLETAFDSLMDLKQGRLLGRVVLVP</sequence>
<evidence type="ECO:0000256" key="5">
    <source>
        <dbReference type="ARBA" id="ARBA00023002"/>
    </source>
</evidence>
<dbReference type="PROSITE" id="PS00059">
    <property type="entry name" value="ADH_ZINC"/>
    <property type="match status" value="1"/>
</dbReference>
<comment type="similarity">
    <text evidence="2 6">Belongs to the zinc-containing alcohol dehydrogenase family.</text>
</comment>
<organism evidence="10 11">
    <name type="scientific">Roseovarius azorensis</name>
    <dbReference type="NCBI Taxonomy" id="1287727"/>
    <lineage>
        <taxon>Bacteria</taxon>
        <taxon>Pseudomonadati</taxon>
        <taxon>Pseudomonadota</taxon>
        <taxon>Alphaproteobacteria</taxon>
        <taxon>Rhodobacterales</taxon>
        <taxon>Roseobacteraceae</taxon>
        <taxon>Roseovarius</taxon>
    </lineage>
</organism>
<dbReference type="PANTHER" id="PTHR42940">
    <property type="entry name" value="ALCOHOL DEHYDROGENASE 1-RELATED"/>
    <property type="match status" value="1"/>
</dbReference>
<evidence type="ECO:0000256" key="7">
    <source>
        <dbReference type="SAM" id="Phobius"/>
    </source>
</evidence>
<dbReference type="InterPro" id="IPR011032">
    <property type="entry name" value="GroES-like_sf"/>
</dbReference>
<evidence type="ECO:0000256" key="4">
    <source>
        <dbReference type="ARBA" id="ARBA00022833"/>
    </source>
</evidence>
<reference evidence="10 11" key="1">
    <citation type="submission" date="2016-10" db="EMBL/GenBank/DDBJ databases">
        <authorList>
            <person name="de Groot N.N."/>
        </authorList>
    </citation>
    <scope>NUCLEOTIDE SEQUENCE [LARGE SCALE GENOMIC DNA]</scope>
    <source>
        <strain evidence="10 11">DSM 100674</strain>
    </source>
</reference>
<dbReference type="InterPro" id="IPR013154">
    <property type="entry name" value="ADH-like_N"/>
</dbReference>
<feature type="transmembrane region" description="Helical" evidence="7">
    <location>
        <begin position="177"/>
        <end position="195"/>
    </location>
</feature>
<proteinExistence type="inferred from homology"/>
<dbReference type="GO" id="GO:0005737">
    <property type="term" value="C:cytoplasm"/>
    <property type="evidence" value="ECO:0007669"/>
    <property type="project" value="TreeGrafter"/>
</dbReference>
<evidence type="ECO:0000313" key="11">
    <source>
        <dbReference type="Proteomes" id="UP000199582"/>
    </source>
</evidence>
<dbReference type="Pfam" id="PF00107">
    <property type="entry name" value="ADH_zinc_N"/>
    <property type="match status" value="1"/>
</dbReference>
<dbReference type="EMBL" id="FOAG01000025">
    <property type="protein sequence ID" value="SEM38332.1"/>
    <property type="molecule type" value="Genomic_DNA"/>
</dbReference>
<dbReference type="Gene3D" id="3.90.180.10">
    <property type="entry name" value="Medium-chain alcohol dehydrogenases, catalytic domain"/>
    <property type="match status" value="1"/>
</dbReference>
<keyword evidence="4 6" id="KW-0862">Zinc</keyword>
<dbReference type="PANTHER" id="PTHR42940:SF8">
    <property type="entry name" value="VACUOLAR PROTEIN SORTING-ASSOCIATED PROTEIN 11"/>
    <property type="match status" value="1"/>
</dbReference>
<evidence type="ECO:0000259" key="8">
    <source>
        <dbReference type="Pfam" id="PF00107"/>
    </source>
</evidence>
<accession>A0A1H7XWL1</accession>
<protein>
    <submittedName>
        <fullName evidence="10">Alcohol dehydrogenase, propanol-preferring</fullName>
    </submittedName>
</protein>
<evidence type="ECO:0000259" key="9">
    <source>
        <dbReference type="Pfam" id="PF08240"/>
    </source>
</evidence>
<dbReference type="InterPro" id="IPR036291">
    <property type="entry name" value="NAD(P)-bd_dom_sf"/>
</dbReference>
<dbReference type="SUPFAM" id="SSF51735">
    <property type="entry name" value="NAD(P)-binding Rossmann-fold domains"/>
    <property type="match status" value="1"/>
</dbReference>
<gene>
    <name evidence="10" type="ORF">SAMN05443999_12513</name>
</gene>
<keyword evidence="7" id="KW-1133">Transmembrane helix</keyword>
<comment type="cofactor">
    <cofactor evidence="1 6">
        <name>Zn(2+)</name>
        <dbReference type="ChEBI" id="CHEBI:29105"/>
    </cofactor>
</comment>
<evidence type="ECO:0000256" key="2">
    <source>
        <dbReference type="ARBA" id="ARBA00008072"/>
    </source>
</evidence>
<keyword evidence="7" id="KW-0812">Transmembrane</keyword>
<keyword evidence="11" id="KW-1185">Reference proteome</keyword>